<sequence length="190" mass="20118">MSPFVNPRASGAASDATDVLWSGVLLEVFAAETAGVEMHALAEAELLAGVGIHGDRYATGRGHYAHLPHADRQLTLIAQEVLDAVEAETGIRLSGQESRRNMVTRGVPLNDLVGTYFAIGDAVVFGGRLNVPCAYLERLIDKPVFTPLVGRSGLNCQIVRGARVRPGQVIRPLPDWPGDSSSPNGPGDPS</sequence>
<proteinExistence type="predicted"/>
<feature type="compositionally biased region" description="Low complexity" evidence="1">
    <location>
        <begin position="176"/>
        <end position="190"/>
    </location>
</feature>
<dbReference type="GO" id="GO:0003824">
    <property type="term" value="F:catalytic activity"/>
    <property type="evidence" value="ECO:0007669"/>
    <property type="project" value="InterPro"/>
</dbReference>
<dbReference type="SUPFAM" id="SSF50800">
    <property type="entry name" value="PK beta-barrel domain-like"/>
    <property type="match status" value="1"/>
</dbReference>
<accession>S3ZLN9</accession>
<dbReference type="AlphaFoldDB" id="S3ZLN9"/>
<dbReference type="InterPro" id="IPR052716">
    <property type="entry name" value="MOSC_domain"/>
</dbReference>
<evidence type="ECO:0000259" key="2">
    <source>
        <dbReference type="PROSITE" id="PS51340"/>
    </source>
</evidence>
<dbReference type="Pfam" id="PF03473">
    <property type="entry name" value="MOSC"/>
    <property type="match status" value="1"/>
</dbReference>
<feature type="domain" description="MOSC" evidence="2">
    <location>
        <begin position="39"/>
        <end position="173"/>
    </location>
</feature>
<comment type="caution">
    <text evidence="3">The sequence shown here is derived from an EMBL/GenBank/DDBJ whole genome shotgun (WGS) entry which is preliminary data.</text>
</comment>
<dbReference type="EMBL" id="AOPZ01000098">
    <property type="protein sequence ID" value="EPH44446.1"/>
    <property type="molecule type" value="Genomic_DNA"/>
</dbReference>
<protein>
    <recommendedName>
        <fullName evidence="2">MOSC domain-containing protein</fullName>
    </recommendedName>
</protein>
<dbReference type="Gene3D" id="2.40.33.20">
    <property type="entry name" value="PK beta-barrel domain-like"/>
    <property type="match status" value="1"/>
</dbReference>
<reference evidence="3 4" key="1">
    <citation type="submission" date="2013-02" db="EMBL/GenBank/DDBJ databases">
        <title>Draft Genome Sequence of Streptomyces aurantiacus, Which Produces Setomimycin.</title>
        <authorList>
            <person name="Gruening B.A."/>
            <person name="Praeg A."/>
            <person name="Erxleben A."/>
            <person name="Guenther S."/>
            <person name="Mueller M."/>
        </authorList>
    </citation>
    <scope>NUCLEOTIDE SEQUENCE [LARGE SCALE GENOMIC DNA]</scope>
    <source>
        <strain evidence="3 4">JA 4570</strain>
    </source>
</reference>
<name>S3ZLN9_9ACTN</name>
<dbReference type="Proteomes" id="UP000014629">
    <property type="component" value="Unassembled WGS sequence"/>
</dbReference>
<dbReference type="PATRIC" id="fig|1286094.4.peg.2479"/>
<keyword evidence="4" id="KW-1185">Reference proteome</keyword>
<dbReference type="InterPro" id="IPR005302">
    <property type="entry name" value="MoCF_Sase_C"/>
</dbReference>
<dbReference type="InterPro" id="IPR011037">
    <property type="entry name" value="Pyrv_Knase-like_insert_dom_sf"/>
</dbReference>
<dbReference type="PANTHER" id="PTHR36930:SF1">
    <property type="entry name" value="MOSC DOMAIN-CONTAINING PROTEIN"/>
    <property type="match status" value="1"/>
</dbReference>
<evidence type="ECO:0000313" key="3">
    <source>
        <dbReference type="EMBL" id="EPH44446.1"/>
    </source>
</evidence>
<dbReference type="RefSeq" id="WP_016640635.1">
    <property type="nucleotide sequence ID" value="NZ_AOPZ01000098.1"/>
</dbReference>
<dbReference type="PROSITE" id="PS51340">
    <property type="entry name" value="MOSC"/>
    <property type="match status" value="1"/>
</dbReference>
<gene>
    <name evidence="3" type="ORF">STRAU_2506</name>
</gene>
<evidence type="ECO:0000256" key="1">
    <source>
        <dbReference type="SAM" id="MobiDB-lite"/>
    </source>
</evidence>
<dbReference type="PANTHER" id="PTHR36930">
    <property type="entry name" value="METAL-SULFUR CLUSTER BIOSYNTHESIS PROTEINS YUAD-RELATED"/>
    <property type="match status" value="1"/>
</dbReference>
<feature type="region of interest" description="Disordered" evidence="1">
    <location>
        <begin position="169"/>
        <end position="190"/>
    </location>
</feature>
<organism evidence="3 4">
    <name type="scientific">Streptomyces aurantiacus JA 4570</name>
    <dbReference type="NCBI Taxonomy" id="1286094"/>
    <lineage>
        <taxon>Bacteria</taxon>
        <taxon>Bacillati</taxon>
        <taxon>Actinomycetota</taxon>
        <taxon>Actinomycetes</taxon>
        <taxon>Kitasatosporales</taxon>
        <taxon>Streptomycetaceae</taxon>
        <taxon>Streptomyces</taxon>
        <taxon>Streptomyces aurantiacus group</taxon>
    </lineage>
</organism>
<evidence type="ECO:0000313" key="4">
    <source>
        <dbReference type="Proteomes" id="UP000014629"/>
    </source>
</evidence>
<dbReference type="GO" id="GO:0030151">
    <property type="term" value="F:molybdenum ion binding"/>
    <property type="evidence" value="ECO:0007669"/>
    <property type="project" value="InterPro"/>
</dbReference>
<dbReference type="GO" id="GO:0030170">
    <property type="term" value="F:pyridoxal phosphate binding"/>
    <property type="evidence" value="ECO:0007669"/>
    <property type="project" value="InterPro"/>
</dbReference>